<sequence>MDLLSLPRLGLVVPPENPTAEPEFTTLLGHRVNVYAARFPTTPGLGLRDMLESYNRVLPDTLGQFGGMRLDAAVVACSASHYLLEPDGDRAFCAELSERAGFPVTSSTQAILAACEALGVRRLTLVSPYQPWLTDTSRAFWERAGLTVDATVSVPARSAPGADPYFDPYQVSTAQILDRTAAGELPRDAALLFTGTGMGTLAALGELARQEPGRVLLTSNLASAWWARRVLSDGTATAGHPLLRRLERTAA</sequence>
<protein>
    <recommendedName>
        <fullName evidence="3">Arylmalonate decarboxylase</fullName>
    </recommendedName>
</protein>
<organism evidence="1 2">
    <name type="scientific">Streptomyces rameus</name>
    <dbReference type="NCBI Taxonomy" id="68261"/>
    <lineage>
        <taxon>Bacteria</taxon>
        <taxon>Bacillati</taxon>
        <taxon>Actinomycetota</taxon>
        <taxon>Actinomycetes</taxon>
        <taxon>Kitasatosporales</taxon>
        <taxon>Streptomycetaceae</taxon>
        <taxon>Streptomyces</taxon>
    </lineage>
</organism>
<dbReference type="RefSeq" id="WP_345059140.1">
    <property type="nucleotide sequence ID" value="NZ_BAAAVM010000132.1"/>
</dbReference>
<dbReference type="Proteomes" id="UP001500893">
    <property type="component" value="Unassembled WGS sequence"/>
</dbReference>
<evidence type="ECO:0000313" key="2">
    <source>
        <dbReference type="Proteomes" id="UP001500893"/>
    </source>
</evidence>
<dbReference type="PANTHER" id="PTHR40267:SF1">
    <property type="entry name" value="BLR3294 PROTEIN"/>
    <property type="match status" value="1"/>
</dbReference>
<dbReference type="Gene3D" id="3.40.50.12500">
    <property type="match status" value="1"/>
</dbReference>
<gene>
    <name evidence="1" type="ORF">GCM10010521_66760</name>
</gene>
<name>A0ABN3V4R9_9ACTN</name>
<accession>A0ABN3V4R9</accession>
<dbReference type="InterPro" id="IPR053714">
    <property type="entry name" value="Iso_Racemase_Enz_sf"/>
</dbReference>
<dbReference type="InterPro" id="IPR026286">
    <property type="entry name" value="MaiA/AMDase"/>
</dbReference>
<dbReference type="PANTHER" id="PTHR40267">
    <property type="entry name" value="BLR3294 PROTEIN"/>
    <property type="match status" value="1"/>
</dbReference>
<evidence type="ECO:0000313" key="1">
    <source>
        <dbReference type="EMBL" id="GAA2778408.1"/>
    </source>
</evidence>
<proteinExistence type="predicted"/>
<dbReference type="EMBL" id="BAAAVM010000132">
    <property type="protein sequence ID" value="GAA2778408.1"/>
    <property type="molecule type" value="Genomic_DNA"/>
</dbReference>
<dbReference type="Pfam" id="PF17645">
    <property type="entry name" value="Amdase"/>
    <property type="match status" value="1"/>
</dbReference>
<reference evidence="1 2" key="1">
    <citation type="journal article" date="2019" name="Int. J. Syst. Evol. Microbiol.">
        <title>The Global Catalogue of Microorganisms (GCM) 10K type strain sequencing project: providing services to taxonomists for standard genome sequencing and annotation.</title>
        <authorList>
            <consortium name="The Broad Institute Genomics Platform"/>
            <consortium name="The Broad Institute Genome Sequencing Center for Infectious Disease"/>
            <person name="Wu L."/>
            <person name="Ma J."/>
        </authorList>
    </citation>
    <scope>NUCLEOTIDE SEQUENCE [LARGE SCALE GENOMIC DNA]</scope>
    <source>
        <strain evidence="1 2">JCM 11574</strain>
    </source>
</reference>
<keyword evidence="2" id="KW-1185">Reference proteome</keyword>
<evidence type="ECO:0008006" key="3">
    <source>
        <dbReference type="Google" id="ProtNLM"/>
    </source>
</evidence>
<comment type="caution">
    <text evidence="1">The sequence shown here is derived from an EMBL/GenBank/DDBJ whole genome shotgun (WGS) entry which is preliminary data.</text>
</comment>